<evidence type="ECO:0000313" key="3">
    <source>
        <dbReference type="Proteomes" id="UP000043699"/>
    </source>
</evidence>
<dbReference type="RefSeq" id="WP_052651030.1">
    <property type="nucleotide sequence ID" value="NZ_CCXS01000001.1"/>
</dbReference>
<dbReference type="Proteomes" id="UP000043699">
    <property type="component" value="Unassembled WGS sequence"/>
</dbReference>
<accession>A0A098EM12</accession>
<gene>
    <name evidence="2" type="ORF">BN1080_01252</name>
</gene>
<keyword evidence="3" id="KW-1185">Reference proteome</keyword>
<feature type="domain" description="DUF58" evidence="1">
    <location>
        <begin position="46"/>
        <end position="247"/>
    </location>
</feature>
<dbReference type="OrthoDB" id="9776116at2"/>
<dbReference type="PANTHER" id="PTHR33608">
    <property type="entry name" value="BLL2464 PROTEIN"/>
    <property type="match status" value="1"/>
</dbReference>
<dbReference type="InterPro" id="IPR002881">
    <property type="entry name" value="DUF58"/>
</dbReference>
<evidence type="ECO:0000259" key="1">
    <source>
        <dbReference type="Pfam" id="PF01882"/>
    </source>
</evidence>
<dbReference type="AlphaFoldDB" id="A0A098EM12"/>
<dbReference type="STRING" id="1499687.BN1080_01252"/>
<evidence type="ECO:0000313" key="2">
    <source>
        <dbReference type="EMBL" id="CEG22326.1"/>
    </source>
</evidence>
<protein>
    <recommendedName>
        <fullName evidence="1">DUF58 domain-containing protein</fullName>
    </recommendedName>
</protein>
<dbReference type="PANTHER" id="PTHR33608:SF7">
    <property type="entry name" value="DUF58 DOMAIN-CONTAINING PROTEIN"/>
    <property type="match status" value="1"/>
</dbReference>
<name>A0A098EM12_9BACL</name>
<proteinExistence type="predicted"/>
<reference evidence="2 3" key="1">
    <citation type="submission" date="2014-09" db="EMBL/GenBank/DDBJ databases">
        <authorList>
            <person name="Urmite Genomes Urmite Genomes"/>
        </authorList>
    </citation>
    <scope>NUCLEOTIDE SEQUENCE [LARGE SCALE GENOMIC DNA]</scope>
    <source>
        <strain evidence="2 3">ES2</strain>
    </source>
</reference>
<dbReference type="Pfam" id="PF01882">
    <property type="entry name" value="DUF58"/>
    <property type="match status" value="1"/>
</dbReference>
<dbReference type="EMBL" id="CCXS01000001">
    <property type="protein sequence ID" value="CEG22326.1"/>
    <property type="molecule type" value="Genomic_DNA"/>
</dbReference>
<organism evidence="2 3">
    <name type="scientific">Planococcus massiliensis</name>
    <dbReference type="NCBI Taxonomy" id="1499687"/>
    <lineage>
        <taxon>Bacteria</taxon>
        <taxon>Bacillati</taxon>
        <taxon>Bacillota</taxon>
        <taxon>Bacilli</taxon>
        <taxon>Bacillales</taxon>
        <taxon>Caryophanaceae</taxon>
        <taxon>Planococcus</taxon>
    </lineage>
</organism>
<sequence>MSGLQLPGDWAKRLSRYSIATKAKIRGHHKGSHRSSRFGSSLDFSDFREYHPGDDVRHIDWNVFARTEKVYIKRYLDEQEMRVHILMDDSKSMREKWLFSKQLAFSLGAMVLSKDDRLSISAGEASASPFKKKGKSARKLFEHFMVSLPDPQSHFFAKNASFYSAKDSTVLFIISDGLEELEEWQLFFKQVPKYAHDIRFLHLSTAEERLPNFDGDMRLIDEETGSDLNVTMTRQAIEAYLEKRELHNRALEALCAKHGVHYMPILIEDGIQQVMIHQLARKKWIE</sequence>